<keyword evidence="1" id="KW-0808">Transferase</keyword>
<dbReference type="Proteomes" id="UP000502504">
    <property type="component" value="Chromosome"/>
</dbReference>
<proteinExistence type="predicted"/>
<feature type="domain" description="Phospholipid/glycerol acyltransferase" evidence="3">
    <location>
        <begin position="59"/>
        <end position="180"/>
    </location>
</feature>
<dbReference type="PANTHER" id="PTHR10434:SF66">
    <property type="entry name" value="PHOSPHOLIPID_GLYCEROL ACYLTRANSFERASE DOMAIN-CONTAINING PROTEIN"/>
    <property type="match status" value="1"/>
</dbReference>
<dbReference type="SUPFAM" id="SSF69593">
    <property type="entry name" value="Glycerol-3-phosphate (1)-acyltransferase"/>
    <property type="match status" value="1"/>
</dbReference>
<dbReference type="EMBL" id="CP050692">
    <property type="protein sequence ID" value="QIT48081.1"/>
    <property type="molecule type" value="Genomic_DNA"/>
</dbReference>
<dbReference type="PANTHER" id="PTHR10434">
    <property type="entry name" value="1-ACYL-SN-GLYCEROL-3-PHOSPHATE ACYLTRANSFERASE"/>
    <property type="match status" value="1"/>
</dbReference>
<sequence>MSIRTQAVRRPRRRDCAHTSVQRFRGGPHVFSRTVVALTPFFGRLTTTSEITLRLPAGSIFVANHDSLADPAVVMAALRRYDLEPVVLAAAGLWRIPGFGRALTRAGHIPVRRGTAQAALALDAAAEALAGGRHVLLYGEGRLPSRRDAGAAPPEPFRTGLARLARTSGAMVVPVGHAGARRIASGSAAKQLAGTLTAPVRRPHCHVHLGAPLRLPTETDRGTAFARHAVTTAWRTAARAVGERLPV</sequence>
<reference evidence="4 5" key="1">
    <citation type="submission" date="2020-03" db="EMBL/GenBank/DDBJ databases">
        <title>Is there a link between lipid content and antibiotic production in Streptomyces?</title>
        <authorList>
            <person name="David M."/>
            <person name="Lejeune C."/>
            <person name="Abreu S."/>
            <person name="Thibessard A."/>
            <person name="Leblond P."/>
            <person name="Chaminade P."/>
            <person name="Virolle M.-J."/>
        </authorList>
    </citation>
    <scope>NUCLEOTIDE SEQUENCE [LARGE SCALE GENOMIC DNA]</scope>
    <source>
        <strain evidence="4 5">DSM 41481</strain>
    </source>
</reference>
<dbReference type="GO" id="GO:0003841">
    <property type="term" value="F:1-acylglycerol-3-phosphate O-acyltransferase activity"/>
    <property type="evidence" value="ECO:0007669"/>
    <property type="project" value="TreeGrafter"/>
</dbReference>
<keyword evidence="2 4" id="KW-0012">Acyltransferase</keyword>
<evidence type="ECO:0000313" key="4">
    <source>
        <dbReference type="EMBL" id="QIT48081.1"/>
    </source>
</evidence>
<evidence type="ECO:0000256" key="2">
    <source>
        <dbReference type="ARBA" id="ARBA00023315"/>
    </source>
</evidence>
<dbReference type="InterPro" id="IPR002123">
    <property type="entry name" value="Plipid/glycerol_acylTrfase"/>
</dbReference>
<dbReference type="AlphaFoldDB" id="A0AAE7CNS4"/>
<accession>A0AAE7CNS4</accession>
<protein>
    <submittedName>
        <fullName evidence="4">1-acyl-sn-glycerol-3-phosphate acyltransferase</fullName>
    </submittedName>
</protein>
<evidence type="ECO:0000256" key="1">
    <source>
        <dbReference type="ARBA" id="ARBA00022679"/>
    </source>
</evidence>
<evidence type="ECO:0000259" key="3">
    <source>
        <dbReference type="SMART" id="SM00563"/>
    </source>
</evidence>
<organism evidence="4 5">
    <name type="scientific">Streptomyces antibioticus</name>
    <dbReference type="NCBI Taxonomy" id="1890"/>
    <lineage>
        <taxon>Bacteria</taxon>
        <taxon>Bacillati</taxon>
        <taxon>Actinomycetota</taxon>
        <taxon>Actinomycetes</taxon>
        <taxon>Kitasatosporales</taxon>
        <taxon>Streptomycetaceae</taxon>
        <taxon>Streptomyces</taxon>
    </lineage>
</organism>
<dbReference type="SMART" id="SM00563">
    <property type="entry name" value="PlsC"/>
    <property type="match status" value="1"/>
</dbReference>
<name>A0AAE7CNS4_STRAT</name>
<dbReference type="CDD" id="cd07989">
    <property type="entry name" value="LPLAT_AGPAT-like"/>
    <property type="match status" value="1"/>
</dbReference>
<evidence type="ECO:0000313" key="5">
    <source>
        <dbReference type="Proteomes" id="UP000502504"/>
    </source>
</evidence>
<gene>
    <name evidence="4" type="ORF">HCX60_34905</name>
</gene>
<dbReference type="Pfam" id="PF01553">
    <property type="entry name" value="Acyltransferase"/>
    <property type="match status" value="1"/>
</dbReference>
<dbReference type="GO" id="GO:0006654">
    <property type="term" value="P:phosphatidic acid biosynthetic process"/>
    <property type="evidence" value="ECO:0007669"/>
    <property type="project" value="TreeGrafter"/>
</dbReference>